<dbReference type="PROSITE" id="PS50212">
    <property type="entry name" value="RASGEF_NTER"/>
    <property type="match status" value="1"/>
</dbReference>
<feature type="compositionally biased region" description="Polar residues" evidence="4">
    <location>
        <begin position="626"/>
        <end position="648"/>
    </location>
</feature>
<feature type="compositionally biased region" description="Basic and acidic residues" evidence="4">
    <location>
        <begin position="589"/>
        <end position="604"/>
    </location>
</feature>
<feature type="region of interest" description="Disordered" evidence="4">
    <location>
        <begin position="149"/>
        <end position="256"/>
    </location>
</feature>
<dbReference type="InterPro" id="IPR000651">
    <property type="entry name" value="Ras-like_Gua-exchang_fac_N"/>
</dbReference>
<feature type="compositionally biased region" description="Polar residues" evidence="4">
    <location>
        <begin position="171"/>
        <end position="186"/>
    </location>
</feature>
<sequence length="1561" mass="173626">MDISNLDPEAYFSELLNLNKNIVIQVRSIATIEQQLEDNDHLGKLLSDSAFALVSNIKSLQHYIDNCPFDYEQIIHYHDHYKETVKNFYTSILEFIAAAKALILNPRDYLTITNFTKFKAPCVDLVKAIVAASNIFKKLYYNPDLQLEEEVDEQQQQQQQSNQDGSSHQQIPSPQSEPISTTPPHQETQKQETSPTKPSVVTPSTTPPATSTLSTPTQEKKTDQPAAAAVVKPVEPKPLPPAPTTTTTTTTAAPPAITIDTAKAATQLNNNGDTLLTNSGGKQQPQLLQPQAPSSPLSSSQGRLQDSLERIQNFDRASANIILTIGKIKEAALNGDQNEFLSLVGKNITADIAIVTKECKYKTLNASISQSILSVFHLSRLVLKNRGEQYYHDQLELAVEKVNDVMRKIMYSVKSISKSSINLRQYGVDEQLLNSNSSSKSPIMSPEKPTLTRTSASERIVPPKVDTDLNIVKQVKQDSNSSSSNSNTTTKQLPQPPEKKDIKQLPQIPSTGNDKEDAVANNKHLNNSLDSISKSPSPTLSTPLNSSNENNKKDHVAGTSGTTTATTTTTTTTQSTPSTPVTVTPTKQSSKDEEGKQKTIDKFFSKFVRKGPNSNKKRSPLPFEGSPTNPVSPMVQSPPVTSPSMTPISNGGSGNSSTTNTPQTNHNQPHIPNLTKLEISDNDTNGPISPQSSQPKVSFKNETTTTTTTTTATAPTAHSNQQQMSHLKSPPMSSKKERSFTIGMVSGKHSYVIVESPRSKKIIAHESAKQILSLLSSSFPTFEKELQLQNGETLSKITEQISMVLRGYEEETLTSSSSDSSLVHTPDSHSPSLTSQSTPNGPDNSFELVSPAFRKLYEDASVSSSNSSSPLNGSGNKEYQRTSLRYKMTRKLGTIKKRPNNPFQAVMQEPVDGANDVDITDQLINTTSIFVEESIELVNRCFEISIIASSVANGSETKPHFKSTLDHLISVLQYSFAISKIDSNSFVCGFLKSIKEHIEKMKNTGGKCNTTLVSAATKMYRHQILANLDKQIHSLCHSVRVLAIQLISIVISIPPKHWEISSQLQLYASSKYFVDTLVSLLDCVENKIYIANSHSIQDQVEIPNIDEEDDVNIWTEFDISSNVKNEWISDEGSKTGRYVPRAGTLNKLVESLTQDKQYDISRFTKTFLLTYQSFTNPWKLMEKLIQRYTVPEEKNDLKAKIQLRVVSFIQTWVERNFDDFDDQLIAQLKEFTTHRLLMDDNHDLAGILNEKIKKKESERMLAKDRSSGLLSFTFPELMIPEGQKSPSSLFLLLNESEIARQLTLIEFHIFEKIEPTELLDQSWNRDSLKFKSPNVLELINRANKFSFWVASQILWQDDLANRVKVIEKFILIAKYLRDMNNFNTPLAIFTGLNTASILRLKKTFAQLSPNSLAIYNSFEKLMNSSGSYKNYRGAFKATTYPAVPYLPVILSDLTFMEDGNPDKIGHLINFQKRELICRVISEIQACQQVKYDFPIVEPIHTLLSELPSSSPDELYQLSLLREPRDQNSNNGTINSSMASNLGVSGASGGYSFETLTKKMRL</sequence>
<dbReference type="Proteomes" id="UP000695562">
    <property type="component" value="Unassembled WGS sequence"/>
</dbReference>
<gene>
    <name evidence="7" type="ORF">CYY_004300</name>
</gene>
<reference evidence="7" key="1">
    <citation type="submission" date="2020-01" db="EMBL/GenBank/DDBJ databases">
        <title>Development of genomics and gene disruption for Polysphondylium violaceum indicates a role for the polyketide synthase stlB in stalk morphogenesis.</title>
        <authorList>
            <person name="Narita B."/>
            <person name="Kawabe Y."/>
            <person name="Kin K."/>
            <person name="Saito T."/>
            <person name="Gibbs R."/>
            <person name="Kuspa A."/>
            <person name="Muzny D."/>
            <person name="Queller D."/>
            <person name="Richards S."/>
            <person name="Strassman J."/>
            <person name="Sucgang R."/>
            <person name="Worley K."/>
            <person name="Schaap P."/>
        </authorList>
    </citation>
    <scope>NUCLEOTIDE SEQUENCE</scope>
    <source>
        <strain evidence="7">QSvi11</strain>
    </source>
</reference>
<feature type="compositionally biased region" description="Low complexity" evidence="4">
    <location>
        <begin position="557"/>
        <end position="586"/>
    </location>
</feature>
<dbReference type="InterPro" id="IPR008937">
    <property type="entry name" value="Ras-like_GEF"/>
</dbReference>
<feature type="compositionally biased region" description="Low complexity" evidence="4">
    <location>
        <begin position="279"/>
        <end position="305"/>
    </location>
</feature>
<dbReference type="PANTHER" id="PTHR23113:SF366">
    <property type="entry name" value="RAS GUANINE NUCLEOTIDE EXCHANGE FACTOR R"/>
    <property type="match status" value="1"/>
</dbReference>
<dbReference type="Gene3D" id="1.20.870.10">
    <property type="entry name" value="Son of sevenless (SoS) protein Chain: S domain 1"/>
    <property type="match status" value="1"/>
</dbReference>
<feature type="compositionally biased region" description="Low complexity" evidence="4">
    <location>
        <begin position="193"/>
        <end position="217"/>
    </location>
</feature>
<dbReference type="PROSITE" id="PS50009">
    <property type="entry name" value="RASGEF_CAT"/>
    <property type="match status" value="1"/>
</dbReference>
<evidence type="ECO:0000256" key="1">
    <source>
        <dbReference type="ARBA" id="ARBA00022658"/>
    </source>
</evidence>
<feature type="compositionally biased region" description="Low complexity" evidence="4">
    <location>
        <begin position="862"/>
        <end position="876"/>
    </location>
</feature>
<feature type="compositionally biased region" description="Low complexity" evidence="4">
    <location>
        <begin position="479"/>
        <end position="490"/>
    </location>
</feature>
<name>A0A8J4PX94_9MYCE</name>
<dbReference type="InterPro" id="IPR036964">
    <property type="entry name" value="RASGEF_cat_dom_sf"/>
</dbReference>
<dbReference type="SUPFAM" id="SSF48366">
    <property type="entry name" value="Ras GEF"/>
    <property type="match status" value="1"/>
</dbReference>
<proteinExistence type="predicted"/>
<dbReference type="PROSITE" id="PS00720">
    <property type="entry name" value="RASGEF"/>
    <property type="match status" value="1"/>
</dbReference>
<evidence type="ECO:0000256" key="2">
    <source>
        <dbReference type="ARBA" id="ARBA00023054"/>
    </source>
</evidence>
<feature type="region of interest" description="Disordered" evidence="4">
    <location>
        <begin position="862"/>
        <end position="883"/>
    </location>
</feature>
<feature type="region of interest" description="Disordered" evidence="4">
    <location>
        <begin position="270"/>
        <end position="305"/>
    </location>
</feature>
<dbReference type="FunFam" id="1.10.840.10:FF:000009">
    <property type="entry name" value="rap guanine nucleotide exchange factor 1"/>
    <property type="match status" value="1"/>
</dbReference>
<dbReference type="PANTHER" id="PTHR23113">
    <property type="entry name" value="GUANINE NUCLEOTIDE EXCHANGE FACTOR"/>
    <property type="match status" value="1"/>
</dbReference>
<dbReference type="CDD" id="cd00155">
    <property type="entry name" value="RasGEF"/>
    <property type="match status" value="1"/>
</dbReference>
<dbReference type="EMBL" id="AJWJ01000149">
    <property type="protein sequence ID" value="KAF2074404.1"/>
    <property type="molecule type" value="Genomic_DNA"/>
</dbReference>
<keyword evidence="8" id="KW-1185">Reference proteome</keyword>
<evidence type="ECO:0000259" key="5">
    <source>
        <dbReference type="PROSITE" id="PS50009"/>
    </source>
</evidence>
<dbReference type="InterPro" id="IPR001895">
    <property type="entry name" value="RASGEF_cat_dom"/>
</dbReference>
<dbReference type="Gene3D" id="1.10.840.10">
    <property type="entry name" value="Ras guanine-nucleotide exchange factors catalytic domain"/>
    <property type="match status" value="1"/>
</dbReference>
<dbReference type="SMART" id="SM00147">
    <property type="entry name" value="RasGEF"/>
    <property type="match status" value="1"/>
</dbReference>
<feature type="region of interest" description="Disordered" evidence="4">
    <location>
        <begin position="434"/>
        <end position="735"/>
    </location>
</feature>
<keyword evidence="2" id="KW-0175">Coiled coil</keyword>
<feature type="compositionally biased region" description="Polar residues" evidence="4">
    <location>
        <begin position="682"/>
        <end position="702"/>
    </location>
</feature>
<dbReference type="OrthoDB" id="546434at2759"/>
<dbReference type="GO" id="GO:0005085">
    <property type="term" value="F:guanyl-nucleotide exchange factor activity"/>
    <property type="evidence" value="ECO:0007669"/>
    <property type="project" value="UniProtKB-KW"/>
</dbReference>
<dbReference type="GO" id="GO:0007265">
    <property type="term" value="P:Ras protein signal transduction"/>
    <property type="evidence" value="ECO:0007669"/>
    <property type="project" value="TreeGrafter"/>
</dbReference>
<keyword evidence="1 3" id="KW-0344">Guanine-nucleotide releasing factor</keyword>
<feature type="compositionally biased region" description="Low complexity" evidence="4">
    <location>
        <begin position="154"/>
        <end position="170"/>
    </location>
</feature>
<dbReference type="CDD" id="cd06224">
    <property type="entry name" value="REM"/>
    <property type="match status" value="1"/>
</dbReference>
<organism evidence="7 8">
    <name type="scientific">Polysphondylium violaceum</name>
    <dbReference type="NCBI Taxonomy" id="133409"/>
    <lineage>
        <taxon>Eukaryota</taxon>
        <taxon>Amoebozoa</taxon>
        <taxon>Evosea</taxon>
        <taxon>Eumycetozoa</taxon>
        <taxon>Dictyostelia</taxon>
        <taxon>Dictyosteliales</taxon>
        <taxon>Dictyosteliaceae</taxon>
        <taxon>Polysphondylium</taxon>
    </lineage>
</organism>
<evidence type="ECO:0008006" key="9">
    <source>
        <dbReference type="Google" id="ProtNLM"/>
    </source>
</evidence>
<feature type="region of interest" description="Disordered" evidence="4">
    <location>
        <begin position="812"/>
        <end position="845"/>
    </location>
</feature>
<evidence type="ECO:0000313" key="8">
    <source>
        <dbReference type="Proteomes" id="UP000695562"/>
    </source>
</evidence>
<feature type="compositionally biased region" description="Low complexity" evidence="4">
    <location>
        <begin position="535"/>
        <end position="548"/>
    </location>
</feature>
<feature type="compositionally biased region" description="Polar residues" evidence="4">
    <location>
        <begin position="523"/>
        <end position="534"/>
    </location>
</feature>
<dbReference type="GO" id="GO:0005886">
    <property type="term" value="C:plasma membrane"/>
    <property type="evidence" value="ECO:0007669"/>
    <property type="project" value="TreeGrafter"/>
</dbReference>
<feature type="domain" description="Ras-GEF" evidence="5">
    <location>
        <begin position="1294"/>
        <end position="1524"/>
    </location>
</feature>
<accession>A0A8J4PX94</accession>
<feature type="domain" description="N-terminal Ras-GEF" evidence="6">
    <location>
        <begin position="1136"/>
        <end position="1256"/>
    </location>
</feature>
<feature type="compositionally biased region" description="Polar residues" evidence="4">
    <location>
        <begin position="828"/>
        <end position="843"/>
    </location>
</feature>
<feature type="compositionally biased region" description="Low complexity" evidence="4">
    <location>
        <begin position="244"/>
        <end position="256"/>
    </location>
</feature>
<dbReference type="InterPro" id="IPR023578">
    <property type="entry name" value="Ras_GEF_dom_sf"/>
</dbReference>
<evidence type="ECO:0000313" key="7">
    <source>
        <dbReference type="EMBL" id="KAF2074404.1"/>
    </source>
</evidence>
<comment type="caution">
    <text evidence="7">The sequence shown here is derived from an EMBL/GenBank/DDBJ whole genome shotgun (WGS) entry which is preliminary data.</text>
</comment>
<dbReference type="SMART" id="SM00229">
    <property type="entry name" value="RasGEFN"/>
    <property type="match status" value="1"/>
</dbReference>
<dbReference type="Pfam" id="PF00618">
    <property type="entry name" value="RasGEF_N"/>
    <property type="match status" value="1"/>
</dbReference>
<evidence type="ECO:0000256" key="3">
    <source>
        <dbReference type="PROSITE-ProRule" id="PRU00168"/>
    </source>
</evidence>
<evidence type="ECO:0000256" key="4">
    <source>
        <dbReference type="SAM" id="MobiDB-lite"/>
    </source>
</evidence>
<evidence type="ECO:0000259" key="6">
    <source>
        <dbReference type="PROSITE" id="PS50212"/>
    </source>
</evidence>
<feature type="compositionally biased region" description="Low complexity" evidence="4">
    <location>
        <begin position="655"/>
        <end position="670"/>
    </location>
</feature>
<dbReference type="InterPro" id="IPR019804">
    <property type="entry name" value="Ras_G-nucl-exch_fac_CS"/>
</dbReference>
<feature type="compositionally biased region" description="Low complexity" evidence="4">
    <location>
        <begin position="703"/>
        <end position="717"/>
    </location>
</feature>
<dbReference type="Pfam" id="PF00617">
    <property type="entry name" value="RasGEF"/>
    <property type="match status" value="1"/>
</dbReference>
<protein>
    <recommendedName>
        <fullName evidence="9">Ras guanine nucleotide exchange factor</fullName>
    </recommendedName>
</protein>